<dbReference type="Pfam" id="PF09946">
    <property type="entry name" value="DUF2178"/>
    <property type="match status" value="1"/>
</dbReference>
<sequence>MTESNHEKTHKIFRLAILIAVVGGVLIGVIKNNPIIALISVVVGIILLYSIQRKYKVIVADERIQVIWLKAGNSTFRVFTVGFALLFFINYYYPFIRPLTSEDAGSLFGYIAAIMMTCHQLFFAYYKSRM</sequence>
<evidence type="ECO:0000256" key="1">
    <source>
        <dbReference type="SAM" id="Phobius"/>
    </source>
</evidence>
<protein>
    <recommendedName>
        <fullName evidence="4">DUF2178 domain-containing protein</fullName>
    </recommendedName>
</protein>
<proteinExistence type="predicted"/>
<accession>A0A0P8ADW2</accession>
<keyword evidence="1" id="KW-0812">Transmembrane</keyword>
<comment type="caution">
    <text evidence="2">The sequence shown here is derived from an EMBL/GenBank/DDBJ whole genome shotgun (WGS) entry which is preliminary data.</text>
</comment>
<keyword evidence="1" id="KW-0472">Membrane</keyword>
<dbReference type="AlphaFoldDB" id="A0A0P8ADW2"/>
<evidence type="ECO:0000313" key="3">
    <source>
        <dbReference type="Proteomes" id="UP000050360"/>
    </source>
</evidence>
<feature type="transmembrane region" description="Helical" evidence="1">
    <location>
        <begin position="12"/>
        <end position="30"/>
    </location>
</feature>
<evidence type="ECO:0008006" key="4">
    <source>
        <dbReference type="Google" id="ProtNLM"/>
    </source>
</evidence>
<feature type="transmembrane region" description="Helical" evidence="1">
    <location>
        <begin position="76"/>
        <end position="95"/>
    </location>
</feature>
<organism evidence="2 3">
    <name type="scientific">Candidatus Methanoperedens nitratireducens</name>
    <dbReference type="NCBI Taxonomy" id="1392998"/>
    <lineage>
        <taxon>Archaea</taxon>
        <taxon>Methanobacteriati</taxon>
        <taxon>Methanobacteriota</taxon>
        <taxon>Stenosarchaea group</taxon>
        <taxon>Methanomicrobia</taxon>
        <taxon>Methanosarcinales</taxon>
        <taxon>ANME-2 cluster</taxon>
        <taxon>Candidatus Methanoperedentaceae</taxon>
        <taxon>Candidatus Methanoperedens</taxon>
    </lineage>
</organism>
<reference evidence="2 3" key="1">
    <citation type="submission" date="2015-09" db="EMBL/GenBank/DDBJ databases">
        <title>A metagenomics-based metabolic model of nitrate-dependent anaerobic oxidation of methane by Methanoperedens-like archaea.</title>
        <authorList>
            <person name="Arshad A."/>
            <person name="Speth D.R."/>
            <person name="De Graaf R.M."/>
            <person name="Op Den Camp H.J."/>
            <person name="Jetten M.S."/>
            <person name="Welte C.U."/>
        </authorList>
    </citation>
    <scope>NUCLEOTIDE SEQUENCE [LARGE SCALE GENOMIC DNA]</scope>
</reference>
<dbReference type="EMBL" id="LKCM01000026">
    <property type="protein sequence ID" value="KPQ45094.1"/>
    <property type="molecule type" value="Genomic_DNA"/>
</dbReference>
<dbReference type="InterPro" id="IPR019235">
    <property type="entry name" value="DUF2178_TM"/>
</dbReference>
<keyword evidence="1" id="KW-1133">Transmembrane helix</keyword>
<evidence type="ECO:0000313" key="2">
    <source>
        <dbReference type="EMBL" id="KPQ45094.1"/>
    </source>
</evidence>
<gene>
    <name evidence="2" type="ORF">MPEBLZ_00316</name>
</gene>
<feature type="transmembrane region" description="Helical" evidence="1">
    <location>
        <begin position="36"/>
        <end position="55"/>
    </location>
</feature>
<dbReference type="Proteomes" id="UP000050360">
    <property type="component" value="Unassembled WGS sequence"/>
</dbReference>
<feature type="transmembrane region" description="Helical" evidence="1">
    <location>
        <begin position="107"/>
        <end position="126"/>
    </location>
</feature>
<name>A0A0P8ADW2_9EURY</name>